<proteinExistence type="predicted"/>
<evidence type="ECO:0000313" key="5">
    <source>
        <dbReference type="EMBL" id="RXH01046.1"/>
    </source>
</evidence>
<accession>A0A4Q0QVZ7</accession>
<dbReference type="PANTHER" id="PTHR32332">
    <property type="entry name" value="2-NITROPROPANE DIOXYGENASE"/>
    <property type="match status" value="1"/>
</dbReference>
<keyword evidence="1" id="KW-0285">Flavoprotein</keyword>
<organism evidence="5 6">
    <name type="scientific">Bradyrhizobium zhanjiangense</name>
    <dbReference type="NCBI Taxonomy" id="1325107"/>
    <lineage>
        <taxon>Bacteria</taxon>
        <taxon>Pseudomonadati</taxon>
        <taxon>Pseudomonadota</taxon>
        <taxon>Alphaproteobacteria</taxon>
        <taxon>Hyphomicrobiales</taxon>
        <taxon>Nitrobacteraceae</taxon>
        <taxon>Bradyrhizobium</taxon>
    </lineage>
</organism>
<dbReference type="EMBL" id="RKMK01000005">
    <property type="protein sequence ID" value="RXH01046.1"/>
    <property type="molecule type" value="Genomic_DNA"/>
</dbReference>
<keyword evidence="5" id="KW-0503">Monooxygenase</keyword>
<evidence type="ECO:0000256" key="1">
    <source>
        <dbReference type="ARBA" id="ARBA00022630"/>
    </source>
</evidence>
<gene>
    <name evidence="5" type="ORF">EAS61_08425</name>
</gene>
<evidence type="ECO:0000313" key="6">
    <source>
        <dbReference type="Proteomes" id="UP000290174"/>
    </source>
</evidence>
<dbReference type="Proteomes" id="UP000290174">
    <property type="component" value="Unassembled WGS sequence"/>
</dbReference>
<dbReference type="Gene3D" id="3.20.20.70">
    <property type="entry name" value="Aldolase class I"/>
    <property type="match status" value="1"/>
</dbReference>
<dbReference type="InterPro" id="IPR004136">
    <property type="entry name" value="NMO"/>
</dbReference>
<sequence length="339" mass="35272">MPIATSLTNLLGIKHPILSAPMDTIAGSRLTRAVSGAGGFGILGGGYGDRARLQTEAAELKGFASFGIGFITWSLAKQPELLDIALDARPQAIMLSFGDPAPFAPRIKAGGARLICQVQSEDMAKQALDAGADILIAQGTEAGGHGASRTTIDIVPAIVDLAAVRVPVVAAGGIADGRGLAAMMMLGASGVLIGTRFYASLEANGAEEAKRRIREADSNDTVRGVVFDWSRNLFWPAPFTARSLVNDHIKRWTGREIELMQRASEVAVEYAAAKAAGNFEIAAVFAGEAVGLIHDIPSAAEIVERIAAEAEQLLAGQRNSVRGTHALPPSPGGGGSLRM</sequence>
<protein>
    <submittedName>
        <fullName evidence="5">Nitronate monooxygenase</fullName>
    </submittedName>
</protein>
<evidence type="ECO:0000256" key="4">
    <source>
        <dbReference type="SAM" id="MobiDB-lite"/>
    </source>
</evidence>
<evidence type="ECO:0000256" key="2">
    <source>
        <dbReference type="ARBA" id="ARBA00022643"/>
    </source>
</evidence>
<comment type="caution">
    <text evidence="5">The sequence shown here is derived from an EMBL/GenBank/DDBJ whole genome shotgun (WGS) entry which is preliminary data.</text>
</comment>
<dbReference type="Pfam" id="PF03060">
    <property type="entry name" value="NMO"/>
    <property type="match status" value="2"/>
</dbReference>
<evidence type="ECO:0000256" key="3">
    <source>
        <dbReference type="ARBA" id="ARBA00023002"/>
    </source>
</evidence>
<dbReference type="InterPro" id="IPR013785">
    <property type="entry name" value="Aldolase_TIM"/>
</dbReference>
<keyword evidence="3" id="KW-0560">Oxidoreductase</keyword>
<dbReference type="SUPFAM" id="SSF51412">
    <property type="entry name" value="Inosine monophosphate dehydrogenase (IMPDH)"/>
    <property type="match status" value="1"/>
</dbReference>
<reference evidence="5 6" key="1">
    <citation type="submission" date="2018-11" db="EMBL/GenBank/DDBJ databases">
        <title>Bradyrhizobium sp. nov., isolated from effective nodules of peanut in China.</title>
        <authorList>
            <person name="Li Y."/>
        </authorList>
    </citation>
    <scope>NUCLEOTIDE SEQUENCE [LARGE SCALE GENOMIC DNA]</scope>
    <source>
        <strain evidence="5 6">CCBAU 51770</strain>
    </source>
</reference>
<dbReference type="GO" id="GO:0018580">
    <property type="term" value="F:nitronate monooxygenase activity"/>
    <property type="evidence" value="ECO:0007669"/>
    <property type="project" value="InterPro"/>
</dbReference>
<dbReference type="CDD" id="cd04730">
    <property type="entry name" value="NPD_like"/>
    <property type="match status" value="1"/>
</dbReference>
<dbReference type="PANTHER" id="PTHR32332:SF31">
    <property type="entry name" value="2-NITROPROPANE DIOXYGENASE FAMILY, PUTATIVE (AFU_ORTHOLOGUE AFUA_2G09850)-RELATED"/>
    <property type="match status" value="1"/>
</dbReference>
<feature type="region of interest" description="Disordered" evidence="4">
    <location>
        <begin position="319"/>
        <end position="339"/>
    </location>
</feature>
<name>A0A4Q0QVZ7_9BRAD</name>
<dbReference type="RefSeq" id="WP_128955699.1">
    <property type="nucleotide sequence ID" value="NZ_RKMK01000005.1"/>
</dbReference>
<keyword evidence="2" id="KW-0288">FMN</keyword>
<dbReference type="AlphaFoldDB" id="A0A4Q0QVZ7"/>